<dbReference type="Gene3D" id="1.10.260.40">
    <property type="entry name" value="lambda repressor-like DNA-binding domains"/>
    <property type="match status" value="1"/>
</dbReference>
<proteinExistence type="predicted"/>
<organism evidence="5 6">
    <name type="scientific">Candidatus Promineifilum breve</name>
    <dbReference type="NCBI Taxonomy" id="1806508"/>
    <lineage>
        <taxon>Bacteria</taxon>
        <taxon>Bacillati</taxon>
        <taxon>Chloroflexota</taxon>
        <taxon>Ardenticatenia</taxon>
        <taxon>Candidatus Promineifilales</taxon>
        <taxon>Candidatus Promineifilaceae</taxon>
        <taxon>Candidatus Promineifilum</taxon>
    </lineage>
</organism>
<dbReference type="KEGG" id="pbf:CFX0092_A2089"/>
<dbReference type="PROSITE" id="PS50943">
    <property type="entry name" value="HTH_CROC1"/>
    <property type="match status" value="1"/>
</dbReference>
<name>A0A170PGV8_9CHLR</name>
<evidence type="ECO:0000259" key="4">
    <source>
        <dbReference type="PROSITE" id="PS50943"/>
    </source>
</evidence>
<evidence type="ECO:0000256" key="2">
    <source>
        <dbReference type="ARBA" id="ARBA00023125"/>
    </source>
</evidence>
<dbReference type="InterPro" id="IPR001387">
    <property type="entry name" value="Cro/C1-type_HTH"/>
</dbReference>
<dbReference type="Proteomes" id="UP000215027">
    <property type="component" value="Chromosome I"/>
</dbReference>
<dbReference type="SUPFAM" id="SSF47413">
    <property type="entry name" value="lambda repressor-like DNA-binding domains"/>
    <property type="match status" value="1"/>
</dbReference>
<evidence type="ECO:0000256" key="3">
    <source>
        <dbReference type="ARBA" id="ARBA00023163"/>
    </source>
</evidence>
<evidence type="ECO:0000313" key="6">
    <source>
        <dbReference type="Proteomes" id="UP000215027"/>
    </source>
</evidence>
<evidence type="ECO:0000313" key="5">
    <source>
        <dbReference type="EMBL" id="CUS03967.2"/>
    </source>
</evidence>
<dbReference type="InterPro" id="IPR010982">
    <property type="entry name" value="Lambda_DNA-bd_dom_sf"/>
</dbReference>
<dbReference type="PANTHER" id="PTHR36511:SF4">
    <property type="entry name" value="ANTITOXIN MQSA"/>
    <property type="match status" value="1"/>
</dbReference>
<sequence length="108" mass="12053">MTVEYMSDELFSELLESVREGGAILRGESQGSRRFEIEAPDVKRIREGFALSQSEFAGMLGISIKTLQNWEQGRRTPHGPARVLLQVASMHPEAIWSVVHAGIQVKES</sequence>
<keyword evidence="3" id="KW-0804">Transcription</keyword>
<dbReference type="EMBL" id="LN890655">
    <property type="protein sequence ID" value="CUS03967.2"/>
    <property type="molecule type" value="Genomic_DNA"/>
</dbReference>
<feature type="domain" description="HTH cro/C1-type" evidence="4">
    <location>
        <begin position="42"/>
        <end position="77"/>
    </location>
</feature>
<keyword evidence="2" id="KW-0238">DNA-binding</keyword>
<keyword evidence="1" id="KW-0805">Transcription regulation</keyword>
<dbReference type="PANTHER" id="PTHR36511">
    <property type="entry name" value="MERR FAMILY BACTERIAL REGULATORY PROTEIN"/>
    <property type="match status" value="1"/>
</dbReference>
<protein>
    <submittedName>
        <fullName evidence="5">Transcriptional regulator, XRE family</fullName>
    </submittedName>
</protein>
<dbReference type="InterPro" id="IPR052359">
    <property type="entry name" value="HTH-type_reg/antitoxin"/>
</dbReference>
<accession>A0A170PGV8</accession>
<dbReference type="SMART" id="SM00530">
    <property type="entry name" value="HTH_XRE"/>
    <property type="match status" value="1"/>
</dbReference>
<dbReference type="Pfam" id="PF01381">
    <property type="entry name" value="HTH_3"/>
    <property type="match status" value="1"/>
</dbReference>
<dbReference type="CDD" id="cd00093">
    <property type="entry name" value="HTH_XRE"/>
    <property type="match status" value="1"/>
</dbReference>
<evidence type="ECO:0000256" key="1">
    <source>
        <dbReference type="ARBA" id="ARBA00023015"/>
    </source>
</evidence>
<reference evidence="5" key="1">
    <citation type="submission" date="2016-01" db="EMBL/GenBank/DDBJ databases">
        <authorList>
            <person name="Mcilroy J.S."/>
            <person name="Karst M S."/>
            <person name="Albertsen M."/>
        </authorList>
    </citation>
    <scope>NUCLEOTIDE SEQUENCE</scope>
    <source>
        <strain evidence="5">Cfx-K</strain>
    </source>
</reference>
<dbReference type="GO" id="GO:0003677">
    <property type="term" value="F:DNA binding"/>
    <property type="evidence" value="ECO:0007669"/>
    <property type="project" value="UniProtKB-KW"/>
</dbReference>
<keyword evidence="6" id="KW-1185">Reference proteome</keyword>
<dbReference type="AlphaFoldDB" id="A0A170PGV8"/>
<gene>
    <name evidence="5" type="ORF">CFX0092_A2089</name>
</gene>